<dbReference type="CDD" id="cd09912">
    <property type="entry name" value="DLP_2"/>
    <property type="match status" value="1"/>
</dbReference>
<dbReference type="InterPro" id="IPR027094">
    <property type="entry name" value="Mitofusin_fam"/>
</dbReference>
<keyword evidence="3" id="KW-0378">Hydrolase</keyword>
<reference evidence="8 9" key="1">
    <citation type="submission" date="2019-07" db="EMBL/GenBank/DDBJ databases">
        <title>Whole genome shotgun sequence of Cerasibacillus quisquiliarum NBRC 102429.</title>
        <authorList>
            <person name="Hosoyama A."/>
            <person name="Uohara A."/>
            <person name="Ohji S."/>
            <person name="Ichikawa N."/>
        </authorList>
    </citation>
    <scope>NUCLEOTIDE SEQUENCE [LARGE SCALE GENOMIC DNA]</scope>
    <source>
        <strain evidence="8 9">NBRC 102429</strain>
    </source>
</reference>
<comment type="caution">
    <text evidence="8">The sequence shown here is derived from an EMBL/GenBank/DDBJ whole genome shotgun (WGS) entry which is preliminary data.</text>
</comment>
<dbReference type="PANTHER" id="PTHR10465:SF0">
    <property type="entry name" value="SARCALUMENIN"/>
    <property type="match status" value="1"/>
</dbReference>
<comment type="subcellular location">
    <subcellularLocation>
        <location evidence="1">Membrane</location>
    </subcellularLocation>
</comment>
<dbReference type="Proteomes" id="UP000321491">
    <property type="component" value="Unassembled WGS sequence"/>
</dbReference>
<dbReference type="GO" id="GO:0005525">
    <property type="term" value="F:GTP binding"/>
    <property type="evidence" value="ECO:0007669"/>
    <property type="project" value="UniProtKB-KW"/>
</dbReference>
<evidence type="ECO:0000256" key="3">
    <source>
        <dbReference type="ARBA" id="ARBA00022801"/>
    </source>
</evidence>
<dbReference type="OrthoDB" id="5477114at2"/>
<dbReference type="Pfam" id="PF00350">
    <property type="entry name" value="Dynamin_N"/>
    <property type="match status" value="2"/>
</dbReference>
<keyword evidence="9" id="KW-1185">Reference proteome</keyword>
<evidence type="ECO:0000256" key="6">
    <source>
        <dbReference type="SAM" id="Coils"/>
    </source>
</evidence>
<keyword evidence="5" id="KW-0472">Membrane</keyword>
<organism evidence="8 9">
    <name type="scientific">Cerasibacillus quisquiliarum</name>
    <dbReference type="NCBI Taxonomy" id="227865"/>
    <lineage>
        <taxon>Bacteria</taxon>
        <taxon>Bacillati</taxon>
        <taxon>Bacillota</taxon>
        <taxon>Bacilli</taxon>
        <taxon>Bacillales</taxon>
        <taxon>Bacillaceae</taxon>
        <taxon>Cerasibacillus</taxon>
    </lineage>
</organism>
<feature type="coiled-coil region" evidence="6">
    <location>
        <begin position="944"/>
        <end position="971"/>
    </location>
</feature>
<protein>
    <submittedName>
        <fullName evidence="8">GTPase</fullName>
    </submittedName>
</protein>
<keyword evidence="2" id="KW-0547">Nucleotide-binding</keyword>
<feature type="domain" description="Dynamin N-terminal" evidence="7">
    <location>
        <begin position="624"/>
        <end position="849"/>
    </location>
</feature>
<sequence>MTLTMMHKTNINQSHLLALYQTMHEHDDHIQANKLVDLYKKQMDKELIISFSGHFSAGKSSMINALLGRDILPNSPIPTSANIVKLTSGEGYVRVYFKHDAPIQYNEPYDIEAVKDFCMNKDTIKRLDISTSTDVIPDQCAIVDTPGIDAADDADRIMTESSLHVVDILFYVMDYNHVQSEVNLQFLKKMEQMKIPYYVIINQIDKHDEKELPFSIFQQKVEQTFSHWGLTPEDIYYSSLYDFTLSTNQFTHIKNKIKDLFVQGYRTHSRLDEAVQQIIDDHKEFLKDQAEEAILQIGHIDESTVDIEQKLENVEIQLQTLEENLLNFKQSFQNQVNQTLKNAYMMPRDIRDLAKLFLESQQKDFKIGFFGAKKKTEIEKKRRLEQFLTALQKSVESNVQWILRDKLLTLLKENELNDHQLMTHIQQLTVTLTKADIIDSIHPGAQLNGQYVLNYTENISQEIKRTFKSKTNDLLSQILAFYEDKTNDQRTQLIKEREKLILIKQQAIKKESISESTDDAFEKINSQLQSPQFTKDTKAVVEKMIVKRNQVVIETLKSKNLTEKRTVEIRSGEEEVDNGSYTIDYIMPYVKQTLETVKDIHGVEQIVADIRRKRERLENRELTIALFGAFSAGKSSLINALIGKDLMPSSPNPTTAVINRINPVTQDVAHETGIVHLKDETWLYHDLFEIVKRFSPPNTDQFAELLSWAKNEEIYKKNALNKMYQAYLVALIDGYDDMKEIIGKKLTITINEFKDYAVDEKKAAYVKAIDLFYDCEMTRQGITLVDTPGADSMNARHTDVSFDYIKYADAILYVTYYNHALSRADKDFLMQLGRVKESFERDKMFFVVNASDLAKDEDELTLVLDYVNDQLIQLGVRFPRIYPISSKQSLQDKMKGLTLNKQMSHFEHDFYQFINEDLSSIMIESLIYDINRIEQSIQAYIHTLQLDETEKERFKEKLNNSQKQIITFLNEFDTTTYKEQIRDRVDKQLYYLRERMAIRFHDMFKDYFNPTTITKSGKDGMRQLKQCTEQLLDYVGYELLQEVRAVGLRVEKTLNDLIVEVDQKMKSKIRSIDQSLTMSELEIGDFETPIFQQAFNDLSLSRFKKVLARYRGTKAFFVDNEREQMRDSMFTIIEPEIEAYTALIKQIMATSYEEQWLNVLDTVKEKMKDEVHLYIKQQLEVMEDTNDLPIYIDVSERMTQILRSIDQKEKKQ</sequence>
<dbReference type="PANTHER" id="PTHR10465">
    <property type="entry name" value="TRANSMEMBRANE GTPASE FZO1"/>
    <property type="match status" value="1"/>
</dbReference>
<feature type="domain" description="Dynamin N-terminal" evidence="7">
    <location>
        <begin position="50"/>
        <end position="203"/>
    </location>
</feature>
<dbReference type="GO" id="GO:0016020">
    <property type="term" value="C:membrane"/>
    <property type="evidence" value="ECO:0007669"/>
    <property type="project" value="UniProtKB-SubCell"/>
</dbReference>
<gene>
    <name evidence="8" type="ORF">CQU01_07840</name>
</gene>
<dbReference type="RefSeq" id="WP_146935896.1">
    <property type="nucleotide sequence ID" value="NZ_BJXW01000008.1"/>
</dbReference>
<dbReference type="EMBL" id="BJXW01000008">
    <property type="protein sequence ID" value="GEN30546.1"/>
    <property type="molecule type" value="Genomic_DNA"/>
</dbReference>
<keyword evidence="4" id="KW-0342">GTP-binding</keyword>
<keyword evidence="6" id="KW-0175">Coiled coil</keyword>
<dbReference type="Gene3D" id="3.40.50.300">
    <property type="entry name" value="P-loop containing nucleotide triphosphate hydrolases"/>
    <property type="match status" value="2"/>
</dbReference>
<evidence type="ECO:0000256" key="2">
    <source>
        <dbReference type="ARBA" id="ARBA00022741"/>
    </source>
</evidence>
<feature type="coiled-coil region" evidence="6">
    <location>
        <begin position="304"/>
        <end position="338"/>
    </location>
</feature>
<evidence type="ECO:0000256" key="1">
    <source>
        <dbReference type="ARBA" id="ARBA00004370"/>
    </source>
</evidence>
<dbReference type="SUPFAM" id="SSF52540">
    <property type="entry name" value="P-loop containing nucleoside triphosphate hydrolases"/>
    <property type="match status" value="2"/>
</dbReference>
<evidence type="ECO:0000313" key="8">
    <source>
        <dbReference type="EMBL" id="GEN30546.1"/>
    </source>
</evidence>
<dbReference type="GO" id="GO:0008053">
    <property type="term" value="P:mitochondrial fusion"/>
    <property type="evidence" value="ECO:0007669"/>
    <property type="project" value="TreeGrafter"/>
</dbReference>
<dbReference type="GO" id="GO:0003924">
    <property type="term" value="F:GTPase activity"/>
    <property type="evidence" value="ECO:0007669"/>
    <property type="project" value="InterPro"/>
</dbReference>
<evidence type="ECO:0000259" key="7">
    <source>
        <dbReference type="Pfam" id="PF00350"/>
    </source>
</evidence>
<evidence type="ECO:0000256" key="5">
    <source>
        <dbReference type="ARBA" id="ARBA00023136"/>
    </source>
</evidence>
<name>A0A511UVA8_9BACI</name>
<accession>A0A511UVA8</accession>
<dbReference type="InterPro" id="IPR045063">
    <property type="entry name" value="Dynamin_N"/>
</dbReference>
<evidence type="ECO:0000313" key="9">
    <source>
        <dbReference type="Proteomes" id="UP000321491"/>
    </source>
</evidence>
<dbReference type="InterPro" id="IPR027417">
    <property type="entry name" value="P-loop_NTPase"/>
</dbReference>
<dbReference type="AlphaFoldDB" id="A0A511UVA8"/>
<evidence type="ECO:0000256" key="4">
    <source>
        <dbReference type="ARBA" id="ARBA00023134"/>
    </source>
</evidence>
<proteinExistence type="predicted"/>